<gene>
    <name evidence="1" type="ORF">SAMN05878438_0499</name>
</gene>
<evidence type="ECO:0000313" key="2">
    <source>
        <dbReference type="Proteomes" id="UP000185024"/>
    </source>
</evidence>
<accession>A0A1N6DGE0</accession>
<dbReference type="Proteomes" id="UP000185024">
    <property type="component" value="Unassembled WGS sequence"/>
</dbReference>
<dbReference type="AlphaFoldDB" id="A0A1N6DGE0"/>
<evidence type="ECO:0000313" key="1">
    <source>
        <dbReference type="EMBL" id="SIN61330.1"/>
    </source>
</evidence>
<name>A0A1N6DGE0_9GAMM</name>
<dbReference type="EMBL" id="FSQX01000001">
    <property type="protein sequence ID" value="SIN61330.1"/>
    <property type="molecule type" value="Genomic_DNA"/>
</dbReference>
<organism evidence="1 2">
    <name type="scientific">Vreelandella aquamarina</name>
    <dbReference type="NCBI Taxonomy" id="77097"/>
    <lineage>
        <taxon>Bacteria</taxon>
        <taxon>Pseudomonadati</taxon>
        <taxon>Pseudomonadota</taxon>
        <taxon>Gammaproteobacteria</taxon>
        <taxon>Oceanospirillales</taxon>
        <taxon>Halomonadaceae</taxon>
        <taxon>Vreelandella</taxon>
    </lineage>
</organism>
<protein>
    <submittedName>
        <fullName evidence="1">Uncharacterized protein</fullName>
    </submittedName>
</protein>
<proteinExistence type="predicted"/>
<sequence>MNTTPLAYQLSGYIPPHSRGLWSGSLKLRAIGIARKGPYFRRERLLRNARTLRFFRRFITSRN</sequence>
<reference evidence="1 2" key="1">
    <citation type="submission" date="2016-11" db="EMBL/GenBank/DDBJ databases">
        <authorList>
            <person name="Jaros S."/>
            <person name="Januszkiewicz K."/>
            <person name="Wedrychowicz H."/>
        </authorList>
    </citation>
    <scope>NUCLEOTIDE SEQUENCE [LARGE SCALE GENOMIC DNA]</scope>
    <source>
        <strain evidence="1 2">ACAM 239</strain>
    </source>
</reference>